<evidence type="ECO:0000256" key="4">
    <source>
        <dbReference type="ARBA" id="ARBA00022741"/>
    </source>
</evidence>
<comment type="similarity">
    <text evidence="2 10">Belongs to the HsdR family.</text>
</comment>
<dbReference type="GO" id="GO:0009307">
    <property type="term" value="P:DNA restriction-modification system"/>
    <property type="evidence" value="ECO:0007669"/>
    <property type="project" value="UniProtKB-KW"/>
</dbReference>
<dbReference type="SMART" id="SM00487">
    <property type="entry name" value="DEXDc"/>
    <property type="match status" value="1"/>
</dbReference>
<dbReference type="Pfam" id="PF04313">
    <property type="entry name" value="HSDR_N"/>
    <property type="match status" value="1"/>
</dbReference>
<evidence type="ECO:0000256" key="6">
    <source>
        <dbReference type="ARBA" id="ARBA00022759"/>
    </source>
</evidence>
<reference evidence="12 13" key="1">
    <citation type="journal article" date="2014" name="Genome Announc.">
        <title>Draft Genome Sequences of Marine Flavobacterium Nonlabens Strains NR17, NR24, NR27, NR32, NR33, and Ara13.</title>
        <authorList>
            <person name="Nakanishi M."/>
            <person name="Meirelles P."/>
            <person name="Suzuki R."/>
            <person name="Takatani N."/>
            <person name="Mino S."/>
            <person name="Suda W."/>
            <person name="Oshima K."/>
            <person name="Hattori M."/>
            <person name="Ohkuma M."/>
            <person name="Hosokawa M."/>
            <person name="Miyashita K."/>
            <person name="Thompson F.L."/>
            <person name="Niwa A."/>
            <person name="Sawabe T."/>
            <person name="Sawabe T."/>
        </authorList>
    </citation>
    <scope>NUCLEOTIDE SEQUENCE [LARGE SCALE GENOMIC DNA]</scope>
    <source>
        <strain evidence="13">JCM19275</strain>
    </source>
</reference>
<dbReference type="PROSITE" id="PS51192">
    <property type="entry name" value="HELICASE_ATP_BIND_1"/>
    <property type="match status" value="1"/>
</dbReference>
<keyword evidence="3" id="KW-0540">Nuclease</keyword>
<keyword evidence="4 10" id="KW-0547">Nucleotide-binding</keyword>
<comment type="catalytic activity">
    <reaction evidence="1 10">
        <text>Endonucleolytic cleavage of DNA to give random double-stranded fragments with terminal 5'-phosphates, ATP is simultaneously hydrolyzed.</text>
        <dbReference type="EC" id="3.1.21.3"/>
    </reaction>
</comment>
<evidence type="ECO:0000256" key="7">
    <source>
        <dbReference type="ARBA" id="ARBA00022801"/>
    </source>
</evidence>
<protein>
    <recommendedName>
        <fullName evidence="10">Type I restriction enzyme endonuclease subunit</fullName>
        <shortName evidence="10">R protein</shortName>
        <ecNumber evidence="10">3.1.21.3</ecNumber>
    </recommendedName>
</protein>
<accession>A0A090WIQ7</accession>
<evidence type="ECO:0000256" key="8">
    <source>
        <dbReference type="ARBA" id="ARBA00022840"/>
    </source>
</evidence>
<comment type="function">
    <text evidence="10">Subunit R is required for both nuclease and ATPase activities, but not for modification.</text>
</comment>
<dbReference type="InterPro" id="IPR004473">
    <property type="entry name" value="Restrct_endonuc_typeI_HsdR"/>
</dbReference>
<evidence type="ECO:0000256" key="9">
    <source>
        <dbReference type="ARBA" id="ARBA00023125"/>
    </source>
</evidence>
<evidence type="ECO:0000256" key="5">
    <source>
        <dbReference type="ARBA" id="ARBA00022747"/>
    </source>
</evidence>
<keyword evidence="5 10" id="KW-0680">Restriction system</keyword>
<dbReference type="AlphaFoldDB" id="A0A090WIQ7"/>
<gene>
    <name evidence="12" type="ORF">JCM19275_2210</name>
</gene>
<dbReference type="GO" id="GO:0003677">
    <property type="term" value="F:DNA binding"/>
    <property type="evidence" value="ECO:0007669"/>
    <property type="project" value="UniProtKB-KW"/>
</dbReference>
<dbReference type="CDD" id="cd22332">
    <property type="entry name" value="HsdR_N"/>
    <property type="match status" value="1"/>
</dbReference>
<dbReference type="InterPro" id="IPR055180">
    <property type="entry name" value="HsdR_RecA-like_helicase_dom_2"/>
</dbReference>
<dbReference type="Gene3D" id="3.40.50.300">
    <property type="entry name" value="P-loop containing nucleotide triphosphate hydrolases"/>
    <property type="match status" value="2"/>
</dbReference>
<dbReference type="InterPro" id="IPR040980">
    <property type="entry name" value="SWI2_SNF2"/>
</dbReference>
<dbReference type="GO" id="GO:0009035">
    <property type="term" value="F:type I site-specific deoxyribonuclease activity"/>
    <property type="evidence" value="ECO:0007669"/>
    <property type="project" value="UniProtKB-EC"/>
</dbReference>
<evidence type="ECO:0000313" key="12">
    <source>
        <dbReference type="EMBL" id="GAL76078.1"/>
    </source>
</evidence>
<dbReference type="InterPro" id="IPR051268">
    <property type="entry name" value="Type-I_R_enzyme_R_subunit"/>
</dbReference>
<dbReference type="InterPro" id="IPR007409">
    <property type="entry name" value="Restrct_endonuc_type1_HsdR_N"/>
</dbReference>
<organism evidence="12 13">
    <name type="scientific">Nonlabens ulvanivorans</name>
    <name type="common">Persicivirga ulvanivorans</name>
    <dbReference type="NCBI Taxonomy" id="906888"/>
    <lineage>
        <taxon>Bacteria</taxon>
        <taxon>Pseudomonadati</taxon>
        <taxon>Bacteroidota</taxon>
        <taxon>Flavobacteriia</taxon>
        <taxon>Flavobacteriales</taxon>
        <taxon>Flavobacteriaceae</taxon>
        <taxon>Nonlabens</taxon>
    </lineage>
</organism>
<dbReference type="PANTHER" id="PTHR30195">
    <property type="entry name" value="TYPE I SITE-SPECIFIC DEOXYRIBONUCLEASE PROTEIN SUBUNIT M AND R"/>
    <property type="match status" value="1"/>
</dbReference>
<feature type="domain" description="Helicase ATP-binding" evidence="11">
    <location>
        <begin position="305"/>
        <end position="486"/>
    </location>
</feature>
<keyword evidence="8 10" id="KW-0067">ATP-binding</keyword>
<dbReference type="EC" id="3.1.21.3" evidence="10"/>
<dbReference type="InterPro" id="IPR014001">
    <property type="entry name" value="Helicase_ATP-bd"/>
</dbReference>
<comment type="caution">
    <text evidence="12">The sequence shown here is derived from an EMBL/GenBank/DDBJ whole genome shotgun (WGS) entry which is preliminary data.</text>
</comment>
<dbReference type="PANTHER" id="PTHR30195:SF15">
    <property type="entry name" value="TYPE I RESTRICTION ENZYME HINDI ENDONUCLEASE SUBUNIT"/>
    <property type="match status" value="1"/>
</dbReference>
<dbReference type="Proteomes" id="UP000029647">
    <property type="component" value="Unassembled WGS sequence"/>
</dbReference>
<dbReference type="Gene3D" id="3.90.1570.50">
    <property type="match status" value="1"/>
</dbReference>
<keyword evidence="6" id="KW-0255">Endonuclease</keyword>
<evidence type="ECO:0000256" key="10">
    <source>
        <dbReference type="RuleBase" id="RU364115"/>
    </source>
</evidence>
<evidence type="ECO:0000313" key="13">
    <source>
        <dbReference type="Proteomes" id="UP000029647"/>
    </source>
</evidence>
<dbReference type="SUPFAM" id="SSF52540">
    <property type="entry name" value="P-loop containing nucleoside triphosphate hydrolases"/>
    <property type="match status" value="2"/>
</dbReference>
<dbReference type="EMBL" id="BBNT01000008">
    <property type="protein sequence ID" value="GAL76078.1"/>
    <property type="molecule type" value="Genomic_DNA"/>
</dbReference>
<dbReference type="Pfam" id="PF18766">
    <property type="entry name" value="SWI2_SNF2"/>
    <property type="match status" value="1"/>
</dbReference>
<proteinExistence type="inferred from homology"/>
<evidence type="ECO:0000259" key="11">
    <source>
        <dbReference type="PROSITE" id="PS51192"/>
    </source>
</evidence>
<dbReference type="GO" id="GO:0005524">
    <property type="term" value="F:ATP binding"/>
    <property type="evidence" value="ECO:0007669"/>
    <property type="project" value="UniProtKB-KW"/>
</dbReference>
<evidence type="ECO:0000256" key="1">
    <source>
        <dbReference type="ARBA" id="ARBA00000851"/>
    </source>
</evidence>
<dbReference type="InterPro" id="IPR027417">
    <property type="entry name" value="P-loop_NTPase"/>
</dbReference>
<comment type="subunit">
    <text evidence="10">The type I restriction/modification system is composed of three polypeptides R, M and S.</text>
</comment>
<keyword evidence="7 10" id="KW-0378">Hydrolase</keyword>
<dbReference type="Pfam" id="PF22679">
    <property type="entry name" value="T1R_D3-like"/>
    <property type="match status" value="1"/>
</dbReference>
<evidence type="ECO:0000256" key="2">
    <source>
        <dbReference type="ARBA" id="ARBA00008598"/>
    </source>
</evidence>
<dbReference type="NCBIfam" id="TIGR00348">
    <property type="entry name" value="hsdR"/>
    <property type="match status" value="1"/>
</dbReference>
<keyword evidence="9 10" id="KW-0238">DNA-binding</keyword>
<name>A0A090WIQ7_NONUL</name>
<sequence>MQKFTEAQLEETFTELLVQEGYPHSYGEHLNRSTEDVLIEDDLKNYLTRKYADKAITEAEIKVIIQDLKKLPASDLYETNKKIMQRLRDGFILEREDYKQKDFHAYLIDYSGLEAQVNSSNVDHVVAEPEPDTAYTNKDKNIYRFVTQMKIVENHPEGRIPDGILYVNGLPLVVFEFKTAIKEDCTIHDAYKQITTRYGRDIPSLFKYNAFCVISDGVNNKAGSFYAPYEFYYAWRRVSGLATDVDGIDSMFTLVGGMLHKNRLRDIVRNFIYMPDSSKKDMKIVCRYPQYYAARALYNQVKLAQRPDGNGKGGTYFGATGCGKSFTMLYLARLLMKSVYFNNPTIILITDRTDLDDQLSESFTNAKAFLGDENIISVTSRKDLRERLQGIESGGVYLTTIHKFTEDTKVLTDRNNVICISDEAHRSQTNLDQKITVTDKGVKKSYGFAYYLHQSLPQATYVGFTGTPIDATLDVFGKVVDIYTMTESVRDEITVRLVYEGRAALVNLKNSKLKEIEQYYNEVEEAGANTYQVERSKEQSASMNAILGDPDRLKAIAEDFVKHYETRVNEGATVKGKAMFVSSSREIAYELYKHLILLRPEWAEVKVAEEGVELSEQEKKVIKPMQRVKLIMTRNKDDDKKLYDMLGTKDYRKELDRQFKNGKSNFKIAIVVDMWLTGFDVPFLDTIYIDKPLQEHNLIQTISRVNRKFLARKRD</sequence>
<evidence type="ECO:0000256" key="3">
    <source>
        <dbReference type="ARBA" id="ARBA00022722"/>
    </source>
</evidence>